<proteinExistence type="predicted"/>
<name>A0AAV5GMM8_9BASI</name>
<keyword evidence="2" id="KW-1185">Reference proteome</keyword>
<protein>
    <submittedName>
        <fullName evidence="1">Uncharacterized protein</fullName>
    </submittedName>
</protein>
<gene>
    <name evidence="1" type="ORF">Rhopal_004168-T1</name>
</gene>
<accession>A0AAV5GMM8</accession>
<dbReference type="PANTHER" id="PTHR43431:SF7">
    <property type="entry name" value="OXIDOREDUCTASE, SHORT CHAIN DEHYDROGENASE_REDUCTASE FAMILY (AFU_ORTHOLOGUE AFUA_5G14000)"/>
    <property type="match status" value="1"/>
</dbReference>
<dbReference type="AlphaFoldDB" id="A0AAV5GMM8"/>
<dbReference type="PANTHER" id="PTHR43431">
    <property type="entry name" value="OXIDOREDUCTASE, SHORT CHAIN DEHYDROGENASE/REDUCTASE FAMILY (AFU_ORTHOLOGUE AFUA_5G14000)"/>
    <property type="match status" value="1"/>
</dbReference>
<organism evidence="1 2">
    <name type="scientific">Rhodotorula paludigena</name>
    <dbReference type="NCBI Taxonomy" id="86838"/>
    <lineage>
        <taxon>Eukaryota</taxon>
        <taxon>Fungi</taxon>
        <taxon>Dikarya</taxon>
        <taxon>Basidiomycota</taxon>
        <taxon>Pucciniomycotina</taxon>
        <taxon>Microbotryomycetes</taxon>
        <taxon>Sporidiobolales</taxon>
        <taxon>Sporidiobolaceae</taxon>
        <taxon>Rhodotorula</taxon>
    </lineage>
</organism>
<dbReference type="Gene3D" id="3.40.50.720">
    <property type="entry name" value="NAD(P)-binding Rossmann-like Domain"/>
    <property type="match status" value="1"/>
</dbReference>
<sequence length="270" mass="29568">MPAVASKSILVVSGLGNATGTGAAVARLFAQELGYRVALVSRPRQEVEELRNEIRRQGSEAEVVSVEKYDYKEMLGVFERVKQLWPDGRVKAAVWNTAQWSNIPFLDITEHDISLSASTNIVAATAFSQAAVRAFTAEGSEEEKGGTLIMTGATSAWRGKEAFGAFAAGKHGLRALSQSIAREYGPHGVHVAFVGPGLIDDLVQVIDGTIITKRTLKLFGAREGKESNWLHDEKQRLSPESIARAYLYLHLQSPDAWTLEMDLRPAKEKF</sequence>
<evidence type="ECO:0000313" key="2">
    <source>
        <dbReference type="Proteomes" id="UP001342314"/>
    </source>
</evidence>
<dbReference type="InterPro" id="IPR002347">
    <property type="entry name" value="SDR_fam"/>
</dbReference>
<dbReference type="InterPro" id="IPR036291">
    <property type="entry name" value="NAD(P)-bd_dom_sf"/>
</dbReference>
<dbReference type="Proteomes" id="UP001342314">
    <property type="component" value="Unassembled WGS sequence"/>
</dbReference>
<dbReference type="EMBL" id="BQKY01000008">
    <property type="protein sequence ID" value="GJN91150.1"/>
    <property type="molecule type" value="Genomic_DNA"/>
</dbReference>
<comment type="caution">
    <text evidence="1">The sequence shown here is derived from an EMBL/GenBank/DDBJ whole genome shotgun (WGS) entry which is preliminary data.</text>
</comment>
<dbReference type="PRINTS" id="PR00081">
    <property type="entry name" value="GDHRDH"/>
</dbReference>
<reference evidence="1 2" key="1">
    <citation type="submission" date="2021-12" db="EMBL/GenBank/DDBJ databases">
        <title>High titer production of polyol ester of fatty acids by Rhodotorula paludigena BS15 towards product separation-free biomass refinery.</title>
        <authorList>
            <person name="Mano J."/>
            <person name="Ono H."/>
            <person name="Tanaka T."/>
            <person name="Naito K."/>
            <person name="Sushida H."/>
            <person name="Ike M."/>
            <person name="Tokuyasu K."/>
            <person name="Kitaoka M."/>
        </authorList>
    </citation>
    <scope>NUCLEOTIDE SEQUENCE [LARGE SCALE GENOMIC DNA]</scope>
    <source>
        <strain evidence="1 2">BS15</strain>
    </source>
</reference>
<dbReference type="SUPFAM" id="SSF51735">
    <property type="entry name" value="NAD(P)-binding Rossmann-fold domains"/>
    <property type="match status" value="1"/>
</dbReference>
<dbReference type="Pfam" id="PF00106">
    <property type="entry name" value="adh_short"/>
    <property type="match status" value="1"/>
</dbReference>
<evidence type="ECO:0000313" key="1">
    <source>
        <dbReference type="EMBL" id="GJN91150.1"/>
    </source>
</evidence>